<dbReference type="GO" id="GO:0016887">
    <property type="term" value="F:ATP hydrolysis activity"/>
    <property type="evidence" value="ECO:0007669"/>
    <property type="project" value="InterPro"/>
</dbReference>
<reference evidence="6 7" key="1">
    <citation type="journal article" date="2020" name="J. Phycol.">
        <title>Comparative genome analysis reveals Cyanidiococcus gen. nov., a new extremophilic red algal genus sister to Cyanidioschyzon (Cyanidioschyzonaceae, Rhodophyta).</title>
        <authorList>
            <person name="Liu S.-L."/>
            <person name="Chiang Y.-R."/>
            <person name="Yoon H.S."/>
            <person name="Fu H.-Y."/>
        </authorList>
    </citation>
    <scope>NUCLEOTIDE SEQUENCE [LARGE SCALE GENOMIC DNA]</scope>
    <source>
        <strain evidence="6 7">THAL066</strain>
    </source>
</reference>
<keyword evidence="3" id="KW-0067">ATP-binding</keyword>
<dbReference type="PROSITE" id="PS50893">
    <property type="entry name" value="ABC_TRANSPORTER_2"/>
    <property type="match status" value="1"/>
</dbReference>
<dbReference type="FunFam" id="3.40.50.300:FF:000309">
    <property type="entry name" value="ABC transporter ATP-binding protein"/>
    <property type="match status" value="1"/>
</dbReference>
<evidence type="ECO:0000256" key="3">
    <source>
        <dbReference type="ARBA" id="ARBA00022840"/>
    </source>
</evidence>
<evidence type="ECO:0000256" key="1">
    <source>
        <dbReference type="ARBA" id="ARBA00014334"/>
    </source>
</evidence>
<sequence length="264" mass="29585">MRYGDRTLFRNIDFTIERGDRIAIVGPNGSGKSTLLRIICGMEAPVEGEVEIAESGTKIAYFEQNQADALNMNLTILETMQRCAPPEMPYEHIRALLGRFLFKGDAVQKKVASLSGGEKARLALCKILLEPANLLVLDEPGNHVDIEGRECLEEALQEYDGTLVIVSHDRYLVSQVATSVIAIENGELEFYDGDYRFYCEQHLELRQRLRERAITGVTDIKSAPVENMARSGDGRLHDERKKTFGGSGVSNKKDNMMNAKRWSD</sequence>
<dbReference type="PANTHER" id="PTHR42855">
    <property type="entry name" value="ABC TRANSPORTER ATP-BINDING SUBUNIT"/>
    <property type="match status" value="1"/>
</dbReference>
<gene>
    <name evidence="6" type="ORF">F1559_001721</name>
</gene>
<evidence type="ECO:0000313" key="6">
    <source>
        <dbReference type="EMBL" id="KAF6002168.1"/>
    </source>
</evidence>
<accession>A0A7J7IGL9</accession>
<organism evidence="6 7">
    <name type="scientific">Cyanidiococcus yangmingshanensis</name>
    <dbReference type="NCBI Taxonomy" id="2690220"/>
    <lineage>
        <taxon>Eukaryota</taxon>
        <taxon>Rhodophyta</taxon>
        <taxon>Bangiophyceae</taxon>
        <taxon>Cyanidiales</taxon>
        <taxon>Cyanidiaceae</taxon>
        <taxon>Cyanidiococcus</taxon>
    </lineage>
</organism>
<dbReference type="CDD" id="cd03221">
    <property type="entry name" value="ABCF_EF-3"/>
    <property type="match status" value="1"/>
</dbReference>
<keyword evidence="2" id="KW-0547">Nucleotide-binding</keyword>
<feature type="domain" description="ABC transporter" evidence="5">
    <location>
        <begin position="1"/>
        <end position="210"/>
    </location>
</feature>
<dbReference type="SMART" id="SM00382">
    <property type="entry name" value="AAA"/>
    <property type="match status" value="1"/>
</dbReference>
<dbReference type="InterPro" id="IPR017871">
    <property type="entry name" value="ABC_transporter-like_CS"/>
</dbReference>
<dbReference type="InterPro" id="IPR027417">
    <property type="entry name" value="P-loop_NTPase"/>
</dbReference>
<dbReference type="Pfam" id="PF00005">
    <property type="entry name" value="ABC_tran"/>
    <property type="match status" value="1"/>
</dbReference>
<feature type="compositionally biased region" description="Basic and acidic residues" evidence="4">
    <location>
        <begin position="232"/>
        <end position="242"/>
    </location>
</feature>
<name>A0A7J7IGL9_9RHOD</name>
<evidence type="ECO:0000256" key="4">
    <source>
        <dbReference type="SAM" id="MobiDB-lite"/>
    </source>
</evidence>
<dbReference type="AlphaFoldDB" id="A0A7J7IGL9"/>
<dbReference type="PANTHER" id="PTHR42855:SF1">
    <property type="entry name" value="ABC TRANSPORTER DOMAIN-CONTAINING PROTEIN"/>
    <property type="match status" value="1"/>
</dbReference>
<dbReference type="GO" id="GO:0003676">
    <property type="term" value="F:nucleic acid binding"/>
    <property type="evidence" value="ECO:0007669"/>
    <property type="project" value="UniProtKB-ARBA"/>
</dbReference>
<dbReference type="OrthoDB" id="2110130at2759"/>
<dbReference type="InterPro" id="IPR003593">
    <property type="entry name" value="AAA+_ATPase"/>
</dbReference>
<feature type="region of interest" description="Disordered" evidence="4">
    <location>
        <begin position="228"/>
        <end position="264"/>
    </location>
</feature>
<dbReference type="InterPro" id="IPR003439">
    <property type="entry name" value="ABC_transporter-like_ATP-bd"/>
</dbReference>
<dbReference type="InterPro" id="IPR051309">
    <property type="entry name" value="ABCF_ATPase"/>
</dbReference>
<comment type="caution">
    <text evidence="6">The sequence shown here is derived from an EMBL/GenBank/DDBJ whole genome shotgun (WGS) entry which is preliminary data.</text>
</comment>
<dbReference type="Proteomes" id="UP000530660">
    <property type="component" value="Unassembled WGS sequence"/>
</dbReference>
<keyword evidence="7" id="KW-1185">Reference proteome</keyword>
<evidence type="ECO:0000256" key="2">
    <source>
        <dbReference type="ARBA" id="ARBA00022741"/>
    </source>
</evidence>
<dbReference type="Gene3D" id="3.40.50.300">
    <property type="entry name" value="P-loop containing nucleotide triphosphate hydrolases"/>
    <property type="match status" value="1"/>
</dbReference>
<evidence type="ECO:0000259" key="5">
    <source>
        <dbReference type="PROSITE" id="PS50893"/>
    </source>
</evidence>
<feature type="compositionally biased region" description="Basic and acidic residues" evidence="4">
    <location>
        <begin position="251"/>
        <end position="264"/>
    </location>
</feature>
<dbReference type="EMBL" id="VWRR01000011">
    <property type="protein sequence ID" value="KAF6002168.1"/>
    <property type="molecule type" value="Genomic_DNA"/>
</dbReference>
<evidence type="ECO:0000313" key="7">
    <source>
        <dbReference type="Proteomes" id="UP000530660"/>
    </source>
</evidence>
<proteinExistence type="predicted"/>
<protein>
    <recommendedName>
        <fullName evidence="1">Probable ATP-dependent transporter ycf16</fullName>
    </recommendedName>
</protein>
<dbReference type="SUPFAM" id="SSF52540">
    <property type="entry name" value="P-loop containing nucleoside triphosphate hydrolases"/>
    <property type="match status" value="1"/>
</dbReference>
<dbReference type="GO" id="GO:0005524">
    <property type="term" value="F:ATP binding"/>
    <property type="evidence" value="ECO:0007669"/>
    <property type="project" value="UniProtKB-KW"/>
</dbReference>
<dbReference type="PROSITE" id="PS00211">
    <property type="entry name" value="ABC_TRANSPORTER_1"/>
    <property type="match status" value="1"/>
</dbReference>